<gene>
    <name evidence="3" type="primary">ccsA</name>
    <name evidence="3" type="ORF">Q4521_10540</name>
</gene>
<dbReference type="EMBL" id="JAUOPB010000007">
    <property type="protein sequence ID" value="MDO6422911.1"/>
    <property type="molecule type" value="Genomic_DNA"/>
</dbReference>
<protein>
    <submittedName>
        <fullName evidence="3">Cytochrome c biogenesis protein CcsA</fullName>
    </submittedName>
</protein>
<feature type="transmembrane region" description="Helical" evidence="1">
    <location>
        <begin position="120"/>
        <end position="146"/>
    </location>
</feature>
<dbReference type="PANTHER" id="PTHR38034:SF1">
    <property type="entry name" value="INNER MEMBRANE PROTEIN YPJD"/>
    <property type="match status" value="1"/>
</dbReference>
<sequence>MFNAIAALCYIGAFGGLTLLAARRTNLRSPYITVLICLGILFHGVGAYFTIRTETGFDLGFFKVASLIFWVISIVVLLSSLRKPMWSLFLLLLPLTLIALGCATLANTDLSAVITLSPGIFAHILLSILSYSLLTIATLQAILLAYQNRMLKQKHPRGVMGLLPPLQTMEGLMFELLWAGEILLTLAILSGVIFIENILAQHLAHKTVFSIVSWIIYAILLWGRFRFGWRGAAAIRWALGGFAALMLAYFGSKLVLEIILG</sequence>
<dbReference type="RefSeq" id="WP_216062894.1">
    <property type="nucleotide sequence ID" value="NZ_CP123764.1"/>
</dbReference>
<name>A0AAW7X816_9GAMM</name>
<reference evidence="3" key="1">
    <citation type="submission" date="2023-07" db="EMBL/GenBank/DDBJ databases">
        <title>Genome content predicts the carbon catabolic preferences of heterotrophic bacteria.</title>
        <authorList>
            <person name="Gralka M."/>
        </authorList>
    </citation>
    <scope>NUCLEOTIDE SEQUENCE</scope>
    <source>
        <strain evidence="3">I3M17_2</strain>
    </source>
</reference>
<keyword evidence="1" id="KW-1133">Transmembrane helix</keyword>
<feature type="transmembrane region" description="Helical" evidence="1">
    <location>
        <begin position="86"/>
        <end position="108"/>
    </location>
</feature>
<dbReference type="InterPro" id="IPR052372">
    <property type="entry name" value="YpjD/HemX"/>
</dbReference>
<keyword evidence="1" id="KW-0472">Membrane</keyword>
<dbReference type="Proteomes" id="UP001169760">
    <property type="component" value="Unassembled WGS sequence"/>
</dbReference>
<comment type="caution">
    <text evidence="3">The sequence shown here is derived from an EMBL/GenBank/DDBJ whole genome shotgun (WGS) entry which is preliminary data.</text>
</comment>
<dbReference type="GO" id="GO:0020037">
    <property type="term" value="F:heme binding"/>
    <property type="evidence" value="ECO:0007669"/>
    <property type="project" value="InterPro"/>
</dbReference>
<evidence type="ECO:0000259" key="2">
    <source>
        <dbReference type="Pfam" id="PF01578"/>
    </source>
</evidence>
<accession>A0AAW7X816</accession>
<feature type="transmembrane region" description="Helical" evidence="1">
    <location>
        <begin position="31"/>
        <end position="49"/>
    </location>
</feature>
<keyword evidence="1" id="KW-0812">Transmembrane</keyword>
<evidence type="ECO:0000256" key="1">
    <source>
        <dbReference type="SAM" id="Phobius"/>
    </source>
</evidence>
<dbReference type="Pfam" id="PF01578">
    <property type="entry name" value="Cytochrom_C_asm"/>
    <property type="match status" value="1"/>
</dbReference>
<organism evidence="3 4">
    <name type="scientific">Saccharophagus degradans</name>
    <dbReference type="NCBI Taxonomy" id="86304"/>
    <lineage>
        <taxon>Bacteria</taxon>
        <taxon>Pseudomonadati</taxon>
        <taxon>Pseudomonadota</taxon>
        <taxon>Gammaproteobacteria</taxon>
        <taxon>Cellvibrionales</taxon>
        <taxon>Cellvibrionaceae</taxon>
        <taxon>Saccharophagus</taxon>
    </lineage>
</organism>
<dbReference type="GO" id="GO:0017004">
    <property type="term" value="P:cytochrome complex assembly"/>
    <property type="evidence" value="ECO:0007669"/>
    <property type="project" value="InterPro"/>
</dbReference>
<evidence type="ECO:0000313" key="3">
    <source>
        <dbReference type="EMBL" id="MDO6422911.1"/>
    </source>
</evidence>
<feature type="transmembrane region" description="Helical" evidence="1">
    <location>
        <begin position="176"/>
        <end position="195"/>
    </location>
</feature>
<dbReference type="AlphaFoldDB" id="A0AAW7X816"/>
<proteinExistence type="predicted"/>
<dbReference type="InterPro" id="IPR002541">
    <property type="entry name" value="Cyt_c_assembly"/>
</dbReference>
<feature type="transmembrane region" description="Helical" evidence="1">
    <location>
        <begin position="237"/>
        <end position="256"/>
    </location>
</feature>
<feature type="domain" description="Cytochrome c assembly protein" evidence="2">
    <location>
        <begin position="65"/>
        <end position="259"/>
    </location>
</feature>
<dbReference type="PANTHER" id="PTHR38034">
    <property type="entry name" value="INNER MEMBRANE PROTEIN YPJD"/>
    <property type="match status" value="1"/>
</dbReference>
<feature type="transmembrane region" description="Helical" evidence="1">
    <location>
        <begin position="207"/>
        <end position="225"/>
    </location>
</feature>
<dbReference type="GO" id="GO:0005886">
    <property type="term" value="C:plasma membrane"/>
    <property type="evidence" value="ECO:0007669"/>
    <property type="project" value="TreeGrafter"/>
</dbReference>
<feature type="transmembrane region" description="Helical" evidence="1">
    <location>
        <begin position="61"/>
        <end position="80"/>
    </location>
</feature>
<evidence type="ECO:0000313" key="4">
    <source>
        <dbReference type="Proteomes" id="UP001169760"/>
    </source>
</evidence>